<proteinExistence type="predicted"/>
<dbReference type="InterPro" id="IPR029032">
    <property type="entry name" value="AhpD-like"/>
</dbReference>
<reference evidence="2 3" key="1">
    <citation type="submission" date="2017-10" db="EMBL/GenBank/DDBJ databases">
        <title>Genome sequence of Caulobacter mirabilis FWC38.</title>
        <authorList>
            <person name="Fiebig A."/>
            <person name="Crosson S."/>
        </authorList>
    </citation>
    <scope>NUCLEOTIDE SEQUENCE [LARGE SCALE GENOMIC DNA]</scope>
    <source>
        <strain evidence="2 3">FWC 38</strain>
    </source>
</reference>
<accession>A0A2D2B1P0</accession>
<evidence type="ECO:0000313" key="3">
    <source>
        <dbReference type="Proteomes" id="UP000228945"/>
    </source>
</evidence>
<keyword evidence="3" id="KW-1185">Reference proteome</keyword>
<dbReference type="RefSeq" id="WP_099623419.1">
    <property type="nucleotide sequence ID" value="NZ_CP024201.1"/>
</dbReference>
<dbReference type="AlphaFoldDB" id="A0A2D2B1P0"/>
<dbReference type="PANTHER" id="PTHR34846:SF5">
    <property type="entry name" value="CARBOXYMUCONOLACTONE DECARBOXYLASE-LIKE DOMAIN-CONTAINING PROTEIN"/>
    <property type="match status" value="1"/>
</dbReference>
<dbReference type="Gene3D" id="1.20.1290.10">
    <property type="entry name" value="AhpD-like"/>
    <property type="match status" value="1"/>
</dbReference>
<dbReference type="SUPFAM" id="SSF69118">
    <property type="entry name" value="AhpD-like"/>
    <property type="match status" value="1"/>
</dbReference>
<dbReference type="PANTHER" id="PTHR34846">
    <property type="entry name" value="4-CARBOXYMUCONOLACTONE DECARBOXYLASE FAMILY PROTEIN (AFU_ORTHOLOGUE AFUA_6G11590)"/>
    <property type="match status" value="1"/>
</dbReference>
<protein>
    <submittedName>
        <fullName evidence="2">Carboxymuconolactone decarboxylase</fullName>
    </submittedName>
</protein>
<dbReference type="OrthoDB" id="9801997at2"/>
<dbReference type="Proteomes" id="UP000228945">
    <property type="component" value="Chromosome"/>
</dbReference>
<dbReference type="InterPro" id="IPR003779">
    <property type="entry name" value="CMD-like"/>
</dbReference>
<dbReference type="GO" id="GO:0051920">
    <property type="term" value="F:peroxiredoxin activity"/>
    <property type="evidence" value="ECO:0007669"/>
    <property type="project" value="InterPro"/>
</dbReference>
<dbReference type="Pfam" id="PF02627">
    <property type="entry name" value="CMD"/>
    <property type="match status" value="1"/>
</dbReference>
<evidence type="ECO:0000259" key="1">
    <source>
        <dbReference type="Pfam" id="PF02627"/>
    </source>
</evidence>
<dbReference type="KEGG" id="cmb:CSW64_18145"/>
<sequence>MPRLRQVPRAEVDQGTGLRMYNLLFGDRDPVAEPGTATGTPGDWWTVFALVPDCLHHACQGFGFYRSPNRKIDPVLRELGQTRAGWNKGSQFVFSQHCKSLRGLNVSEERIAAIPHWEVADCFTENERAVLAYTDYLTLQNGRVPDPVFDRLKTFLSDEEILEFTYITCLYDMHAVMTRALRLEYDDVDERIVEIAAPEGDVGRDFLDTGRGDADVR</sequence>
<feature type="domain" description="Carboxymuconolactone decarboxylase-like" evidence="1">
    <location>
        <begin position="61"/>
        <end position="135"/>
    </location>
</feature>
<gene>
    <name evidence="2" type="ORF">CSW64_18145</name>
</gene>
<name>A0A2D2B1P0_9CAUL</name>
<organism evidence="2 3">
    <name type="scientific">Caulobacter mirabilis</name>
    <dbReference type="NCBI Taxonomy" id="69666"/>
    <lineage>
        <taxon>Bacteria</taxon>
        <taxon>Pseudomonadati</taxon>
        <taxon>Pseudomonadota</taxon>
        <taxon>Alphaproteobacteria</taxon>
        <taxon>Caulobacterales</taxon>
        <taxon>Caulobacteraceae</taxon>
        <taxon>Caulobacter</taxon>
    </lineage>
</organism>
<dbReference type="EMBL" id="CP024201">
    <property type="protein sequence ID" value="ATQ44171.1"/>
    <property type="molecule type" value="Genomic_DNA"/>
</dbReference>
<evidence type="ECO:0000313" key="2">
    <source>
        <dbReference type="EMBL" id="ATQ44171.1"/>
    </source>
</evidence>